<protein>
    <submittedName>
        <fullName evidence="2">Uncharacterized protein</fullName>
    </submittedName>
</protein>
<reference evidence="2" key="2">
    <citation type="submission" date="2011-01" db="EMBL/GenBank/DDBJ databases">
        <title>The Non-contiguous Finished genome of Clostridium papyrosolvens.</title>
        <authorList>
            <person name="Lucas S."/>
            <person name="Copeland A."/>
            <person name="Lapidus A."/>
            <person name="Cheng J.-F."/>
            <person name="Goodwin L."/>
            <person name="Pitluck S."/>
            <person name="Misra M."/>
            <person name="Chertkov O."/>
            <person name="Detter J.C."/>
            <person name="Han C."/>
            <person name="Tapia R."/>
            <person name="Land M."/>
            <person name="Hauser L."/>
            <person name="Kyrpides N."/>
            <person name="Ivanova N."/>
            <person name="Pagani I."/>
            <person name="Mouttaki H."/>
            <person name="He Z."/>
            <person name="Zhou J."/>
            <person name="Hemme C.L."/>
            <person name="Woyke T."/>
        </authorList>
    </citation>
    <scope>NUCLEOTIDE SEQUENCE [LARGE SCALE GENOMIC DNA]</scope>
    <source>
        <strain evidence="2">DSM 2782</strain>
    </source>
</reference>
<feature type="signal peptide" evidence="1">
    <location>
        <begin position="1"/>
        <end position="26"/>
    </location>
</feature>
<keyword evidence="3" id="KW-1185">Reference proteome</keyword>
<feature type="chain" id="PRO_5003276090" evidence="1">
    <location>
        <begin position="27"/>
        <end position="369"/>
    </location>
</feature>
<dbReference type="AlphaFoldDB" id="F1TFV6"/>
<dbReference type="Proteomes" id="UP000003860">
    <property type="component" value="Unassembled WGS sequence"/>
</dbReference>
<comment type="caution">
    <text evidence="2">The sequence shown here is derived from an EMBL/GenBank/DDBJ whole genome shotgun (WGS) entry which is preliminary data.</text>
</comment>
<dbReference type="eggNOG" id="ENOG502ZC9G">
    <property type="taxonomic scope" value="Bacteria"/>
</dbReference>
<keyword evidence="1" id="KW-0732">Signal</keyword>
<name>F1TFV6_9FIRM</name>
<dbReference type="RefSeq" id="WP_004620965.1">
    <property type="nucleotide sequence ID" value="NZ_ACXX02000012.1"/>
</dbReference>
<dbReference type="EMBL" id="ACXX02000012">
    <property type="protein sequence ID" value="EGD46575.1"/>
    <property type="molecule type" value="Genomic_DNA"/>
</dbReference>
<evidence type="ECO:0000256" key="1">
    <source>
        <dbReference type="SAM" id="SignalP"/>
    </source>
</evidence>
<sequence length="369" mass="40944">MKTIFRTIVSIFVVAVLLSSSLTVFAESGDNANTANINIADVNIKSRVNIDYSKPAINLKSNKAAKAVSNVSANMTLEAVSSTVFLQNNPRLIQKGILTAEKNTNYIYFTVTKDTFIWAKLVSSNADYKISLYKIDDITGLALPTDIVESSNNIIANSGLEQGDYLFMISSNGSVGDKYDLQINATNPAGEFSSINVITPSLQQLVISYADQKVYANGIYVFSWDSAASNNHLNWKRDVMDVKELVTETKKMILKNVKVRTISAPVTYTSQFASSNNAILIYLNEGTTYTYYETIIENSNSLNYSKSFVDPNGRITPRDLDSSDFVNANHILVFDLNTGKPIDFFSSLNYFYNDKNSDREDAPTITYND</sequence>
<reference evidence="2" key="1">
    <citation type="submission" date="2009-07" db="EMBL/GenBank/DDBJ databases">
        <authorList>
            <consortium name="US DOE Joint Genome Institute (JGI-PGF)"/>
            <person name="Lucas S."/>
            <person name="Copeland A."/>
            <person name="Lapidus A."/>
            <person name="Glavina del Rio T."/>
            <person name="Tice H."/>
            <person name="Bruce D."/>
            <person name="Goodwin L."/>
            <person name="Pitluck S."/>
            <person name="Larimer F."/>
            <person name="Land M.L."/>
            <person name="Mouttaki H."/>
            <person name="He Z."/>
            <person name="Zhou J."/>
            <person name="Hemme C.L."/>
        </authorList>
    </citation>
    <scope>NUCLEOTIDE SEQUENCE [LARGE SCALE GENOMIC DNA]</scope>
    <source>
        <strain evidence="2">DSM 2782</strain>
    </source>
</reference>
<proteinExistence type="predicted"/>
<evidence type="ECO:0000313" key="3">
    <source>
        <dbReference type="Proteomes" id="UP000003860"/>
    </source>
</evidence>
<organism evidence="2 3">
    <name type="scientific">Ruminiclostridium papyrosolvens DSM 2782</name>
    <dbReference type="NCBI Taxonomy" id="588581"/>
    <lineage>
        <taxon>Bacteria</taxon>
        <taxon>Bacillati</taxon>
        <taxon>Bacillota</taxon>
        <taxon>Clostridia</taxon>
        <taxon>Eubacteriales</taxon>
        <taxon>Oscillospiraceae</taxon>
        <taxon>Ruminiclostridium</taxon>
    </lineage>
</organism>
<gene>
    <name evidence="2" type="ORF">Cpap_0954</name>
</gene>
<evidence type="ECO:0000313" key="2">
    <source>
        <dbReference type="EMBL" id="EGD46575.1"/>
    </source>
</evidence>
<dbReference type="OrthoDB" id="2535957at2"/>
<accession>F1TFV6</accession>